<comment type="caution">
    <text evidence="5">The sequence shown here is derived from an EMBL/GenBank/DDBJ whole genome shotgun (WGS) entry which is preliminary data.</text>
</comment>
<dbReference type="Pfam" id="PF13302">
    <property type="entry name" value="Acetyltransf_3"/>
    <property type="match status" value="1"/>
</dbReference>
<dbReference type="PANTHER" id="PTHR43792:SF8">
    <property type="entry name" value="[RIBOSOMAL PROTEIN US5]-ALANINE N-ACETYLTRANSFERASE"/>
    <property type="match status" value="1"/>
</dbReference>
<sequence>MEISLSLLQEDDAEVLFEFEKVNRIFFEKMVPGRGDDYYQWEIFWERHRELLEEQERGVCRFYLIIDPDGNIAGRINLVDIDEAAGTAEVGFRLGENYGGKGIGSKALSLLLSTESDLKQIQAKTTTVNKSSQRVLEKNGFIHMGISDDEFEMNGEKMRFVRYLWISDGR</sequence>
<gene>
    <name evidence="5" type="ORF">ACFOEJ_14900</name>
</gene>
<accession>A0ABV7KS69</accession>
<dbReference type="RefSeq" id="WP_117312882.1">
    <property type="nucleotide sequence ID" value="NZ_JBHRUJ010000017.1"/>
</dbReference>
<evidence type="ECO:0000256" key="1">
    <source>
        <dbReference type="ARBA" id="ARBA00022679"/>
    </source>
</evidence>
<dbReference type="InterPro" id="IPR051531">
    <property type="entry name" value="N-acetyltransferase"/>
</dbReference>
<name>A0ABV7KS69_PLAOK</name>
<comment type="similarity">
    <text evidence="3">Belongs to the acetyltransferase family. RimJ subfamily.</text>
</comment>
<dbReference type="Proteomes" id="UP001595625">
    <property type="component" value="Unassembled WGS sequence"/>
</dbReference>
<evidence type="ECO:0000256" key="2">
    <source>
        <dbReference type="ARBA" id="ARBA00023315"/>
    </source>
</evidence>
<proteinExistence type="inferred from homology"/>
<dbReference type="GO" id="GO:0016746">
    <property type="term" value="F:acyltransferase activity"/>
    <property type="evidence" value="ECO:0007669"/>
    <property type="project" value="UniProtKB-KW"/>
</dbReference>
<feature type="domain" description="N-acetyltransferase" evidence="4">
    <location>
        <begin position="3"/>
        <end position="163"/>
    </location>
</feature>
<keyword evidence="2 5" id="KW-0012">Acyltransferase</keyword>
<reference evidence="6" key="1">
    <citation type="journal article" date="2019" name="Int. J. Syst. Evol. Microbiol.">
        <title>The Global Catalogue of Microorganisms (GCM) 10K type strain sequencing project: providing services to taxonomists for standard genome sequencing and annotation.</title>
        <authorList>
            <consortium name="The Broad Institute Genomics Platform"/>
            <consortium name="The Broad Institute Genome Sequencing Center for Infectious Disease"/>
            <person name="Wu L."/>
            <person name="Ma J."/>
        </authorList>
    </citation>
    <scope>NUCLEOTIDE SEQUENCE [LARGE SCALE GENOMIC DNA]</scope>
    <source>
        <strain evidence="6">CCM 320</strain>
    </source>
</reference>
<evidence type="ECO:0000259" key="4">
    <source>
        <dbReference type="PROSITE" id="PS51186"/>
    </source>
</evidence>
<keyword evidence="1 5" id="KW-0808">Transferase</keyword>
<evidence type="ECO:0000313" key="5">
    <source>
        <dbReference type="EMBL" id="MFC3212375.1"/>
    </source>
</evidence>
<dbReference type="PROSITE" id="PS51186">
    <property type="entry name" value="GNAT"/>
    <property type="match status" value="1"/>
</dbReference>
<dbReference type="InterPro" id="IPR000182">
    <property type="entry name" value="GNAT_dom"/>
</dbReference>
<dbReference type="PANTHER" id="PTHR43792">
    <property type="entry name" value="GNAT FAMILY, PUTATIVE (AFU_ORTHOLOGUE AFUA_3G00765)-RELATED-RELATED"/>
    <property type="match status" value="1"/>
</dbReference>
<dbReference type="InterPro" id="IPR016181">
    <property type="entry name" value="Acyl_CoA_acyltransferase"/>
</dbReference>
<keyword evidence="6" id="KW-1185">Reference proteome</keyword>
<evidence type="ECO:0000313" key="6">
    <source>
        <dbReference type="Proteomes" id="UP001595625"/>
    </source>
</evidence>
<evidence type="ECO:0000256" key="3">
    <source>
        <dbReference type="ARBA" id="ARBA00038502"/>
    </source>
</evidence>
<dbReference type="EMBL" id="JBHRUJ010000017">
    <property type="protein sequence ID" value="MFC3212375.1"/>
    <property type="molecule type" value="Genomic_DNA"/>
</dbReference>
<dbReference type="Gene3D" id="3.40.630.30">
    <property type="match status" value="1"/>
</dbReference>
<organism evidence="5 6">
    <name type="scientific">Planomicrobium okeanokoites</name>
    <name type="common">Planococcus okeanokoites</name>
    <name type="synonym">Flavobacterium okeanokoites</name>
    <dbReference type="NCBI Taxonomy" id="244"/>
    <lineage>
        <taxon>Bacteria</taxon>
        <taxon>Bacillati</taxon>
        <taxon>Bacillota</taxon>
        <taxon>Bacilli</taxon>
        <taxon>Bacillales</taxon>
        <taxon>Caryophanaceae</taxon>
        <taxon>Planomicrobium</taxon>
    </lineage>
</organism>
<protein>
    <submittedName>
        <fullName evidence="5">GNAT family N-acetyltransferase</fullName>
        <ecNumber evidence="5">2.3.-.-</ecNumber>
    </submittedName>
</protein>
<dbReference type="EC" id="2.3.-.-" evidence="5"/>
<dbReference type="SUPFAM" id="SSF55729">
    <property type="entry name" value="Acyl-CoA N-acyltransferases (Nat)"/>
    <property type="match status" value="1"/>
</dbReference>